<dbReference type="InterPro" id="IPR000868">
    <property type="entry name" value="Isochorismatase-like_dom"/>
</dbReference>
<dbReference type="InterPro" id="IPR053152">
    <property type="entry name" value="Hydrolase_YcaC-like"/>
</dbReference>
<dbReference type="PANTHER" id="PTHR43559">
    <property type="entry name" value="HYDROLASE YCAC-RELATED"/>
    <property type="match status" value="1"/>
</dbReference>
<dbReference type="SUPFAM" id="SSF52499">
    <property type="entry name" value="Isochorismatase-like hydrolases"/>
    <property type="match status" value="1"/>
</dbReference>
<protein>
    <recommendedName>
        <fullName evidence="2">Isochorismatase-like domain-containing protein</fullName>
    </recommendedName>
</protein>
<comment type="similarity">
    <text evidence="1">Belongs to the isochorismatase family.</text>
</comment>
<dbReference type="Gene3D" id="3.40.50.850">
    <property type="entry name" value="Isochorismatase-like"/>
    <property type="match status" value="1"/>
</dbReference>
<reference evidence="3" key="1">
    <citation type="submission" date="2020-10" db="EMBL/GenBank/DDBJ databases">
        <title>High-Quality Genome Resource of Clonostachys rosea strain S41 by Oxford Nanopore Long-Read Sequencing.</title>
        <authorList>
            <person name="Wang H."/>
        </authorList>
    </citation>
    <scope>NUCLEOTIDE SEQUENCE</scope>
    <source>
        <strain evidence="3">S41</strain>
    </source>
</reference>
<name>A0A8H7K6D7_BIOOC</name>
<feature type="domain" description="Isochorismatase-like" evidence="2">
    <location>
        <begin position="12"/>
        <end position="159"/>
    </location>
</feature>
<proteinExistence type="inferred from homology"/>
<dbReference type="PANTHER" id="PTHR43559:SF3">
    <property type="entry name" value="HYDROLASE YCAC-RELATED"/>
    <property type="match status" value="1"/>
</dbReference>
<dbReference type="AlphaFoldDB" id="A0A8H7K6D7"/>
<dbReference type="EMBL" id="JADCTT010000019">
    <property type="protein sequence ID" value="KAF9742729.1"/>
    <property type="molecule type" value="Genomic_DNA"/>
</dbReference>
<dbReference type="InterPro" id="IPR036380">
    <property type="entry name" value="Isochorismatase-like_sf"/>
</dbReference>
<evidence type="ECO:0000313" key="4">
    <source>
        <dbReference type="Proteomes" id="UP000616885"/>
    </source>
</evidence>
<evidence type="ECO:0000313" key="3">
    <source>
        <dbReference type="EMBL" id="KAF9742729.1"/>
    </source>
</evidence>
<evidence type="ECO:0000259" key="2">
    <source>
        <dbReference type="Pfam" id="PF00857"/>
    </source>
</evidence>
<evidence type="ECO:0000256" key="1">
    <source>
        <dbReference type="ARBA" id="ARBA00006336"/>
    </source>
</evidence>
<comment type="caution">
    <text evidence="3">The sequence shown here is derived from an EMBL/GenBank/DDBJ whole genome shotgun (WGS) entry which is preliminary data.</text>
</comment>
<organism evidence="3 4">
    <name type="scientific">Bionectria ochroleuca</name>
    <name type="common">Gliocladium roseum</name>
    <dbReference type="NCBI Taxonomy" id="29856"/>
    <lineage>
        <taxon>Eukaryota</taxon>
        <taxon>Fungi</taxon>
        <taxon>Dikarya</taxon>
        <taxon>Ascomycota</taxon>
        <taxon>Pezizomycotina</taxon>
        <taxon>Sordariomycetes</taxon>
        <taxon>Hypocreomycetidae</taxon>
        <taxon>Hypocreales</taxon>
        <taxon>Bionectriaceae</taxon>
        <taxon>Clonostachys</taxon>
    </lineage>
</organism>
<gene>
    <name evidence="3" type="ORF">IM811_006911</name>
</gene>
<accession>A0A8H7K6D7</accession>
<sequence length="204" mass="21590">MSYHGRLTRENAALLIVDHQVGLFTGVRDIDPLSLKHNIVGLAKAAAALKIPIVVTTTTEGLWGPMIPELQEALPGIDRIERTTVNAWDDPRVVAAVEATGRKNLIITGISTDVCLALPALSALAAGYTTYAAIDASGAFTKQQADAGVMRMVQAGVVPVCYSNVVVEILADNAAAEANAVYAALDMPFARLVGDLNQYFSNKN</sequence>
<dbReference type="Pfam" id="PF00857">
    <property type="entry name" value="Isochorismatase"/>
    <property type="match status" value="1"/>
</dbReference>
<dbReference type="Proteomes" id="UP000616885">
    <property type="component" value="Unassembled WGS sequence"/>
</dbReference>